<evidence type="ECO:0000256" key="11">
    <source>
        <dbReference type="ARBA" id="ARBA00023242"/>
    </source>
</evidence>
<evidence type="ECO:0000313" key="18">
    <source>
        <dbReference type="Ensembl" id="ENSLOCP00000004167.1"/>
    </source>
</evidence>
<dbReference type="Proteomes" id="UP000018468">
    <property type="component" value="Linkage group LG11"/>
</dbReference>
<dbReference type="eggNOG" id="KOG1005">
    <property type="taxonomic scope" value="Eukaryota"/>
</dbReference>
<dbReference type="Pfam" id="PF21399">
    <property type="entry name" value="TERT_C"/>
    <property type="match status" value="1"/>
</dbReference>
<evidence type="ECO:0000256" key="5">
    <source>
        <dbReference type="ARBA" id="ARBA00022679"/>
    </source>
</evidence>
<keyword evidence="11 15" id="KW-0539">Nucleus</keyword>
<dbReference type="Pfam" id="PF12009">
    <property type="entry name" value="Telomerase_RBD"/>
    <property type="match status" value="1"/>
</dbReference>
<dbReference type="InterPro" id="IPR049139">
    <property type="entry name" value="TERT_C"/>
</dbReference>
<dbReference type="Pfam" id="PF00078">
    <property type="entry name" value="RVT_1"/>
    <property type="match status" value="1"/>
</dbReference>
<protein>
    <recommendedName>
        <fullName evidence="3 15">Telomerase reverse transcriptase</fullName>
        <ecNumber evidence="2 15">2.7.7.49</ecNumber>
    </recommendedName>
    <alternativeName>
        <fullName evidence="13 15">Telomerase catalytic subunit</fullName>
    </alternativeName>
</protein>
<dbReference type="SMART" id="SM00975">
    <property type="entry name" value="Telomerase_RBD"/>
    <property type="match status" value="1"/>
</dbReference>
<dbReference type="Bgee" id="ENSLOCG00000003516">
    <property type="expression patterns" value="Expressed in ovary and 7 other cell types or tissues"/>
</dbReference>
<dbReference type="InterPro" id="IPR043502">
    <property type="entry name" value="DNA/RNA_pol_sf"/>
</dbReference>
<dbReference type="PANTHER" id="PTHR12066:SF0">
    <property type="entry name" value="TELOMERASE REVERSE TRANSCRIPTASE"/>
    <property type="match status" value="1"/>
</dbReference>
<evidence type="ECO:0000256" key="7">
    <source>
        <dbReference type="ARBA" id="ARBA00022723"/>
    </source>
</evidence>
<evidence type="ECO:0000313" key="19">
    <source>
        <dbReference type="Proteomes" id="UP000018468"/>
    </source>
</evidence>
<dbReference type="FunFam" id="1.10.357.90:FF:000001">
    <property type="entry name" value="Telomerase reverse transcriptase"/>
    <property type="match status" value="1"/>
</dbReference>
<dbReference type="EC" id="2.7.7.49" evidence="2 15"/>
<feature type="domain" description="Reverse transcriptase" evidence="17">
    <location>
        <begin position="536"/>
        <end position="859"/>
    </location>
</feature>
<dbReference type="Gene3D" id="3.30.70.2630">
    <property type="match status" value="1"/>
</dbReference>
<dbReference type="GeneTree" id="ENSGT00390000018531"/>
<reference evidence="18" key="3">
    <citation type="submission" date="2025-09" db="UniProtKB">
        <authorList>
            <consortium name="Ensembl"/>
        </authorList>
    </citation>
    <scope>IDENTIFICATION</scope>
</reference>
<evidence type="ECO:0000256" key="1">
    <source>
        <dbReference type="ARBA" id="ARBA00008001"/>
    </source>
</evidence>
<dbReference type="EMBL" id="AHAT01012148">
    <property type="status" value="NOT_ANNOTATED_CDS"/>
    <property type="molecule type" value="Genomic_DNA"/>
</dbReference>
<dbReference type="GO" id="GO:0003720">
    <property type="term" value="F:telomerase activity"/>
    <property type="evidence" value="ECO:0000318"/>
    <property type="project" value="GO_Central"/>
</dbReference>
<keyword evidence="12" id="KW-0687">Ribonucleoprotein</keyword>
<feature type="region of interest" description="Disordered" evidence="16">
    <location>
        <begin position="212"/>
        <end position="256"/>
    </location>
</feature>
<evidence type="ECO:0000259" key="17">
    <source>
        <dbReference type="PROSITE" id="PS50878"/>
    </source>
</evidence>
<comment type="subcellular location">
    <subcellularLocation>
        <location evidence="15">Nucleus</location>
    </subcellularLocation>
    <subcellularLocation>
        <location evidence="15">Chromosome</location>
        <location evidence="15">Telomere</location>
    </subcellularLocation>
</comment>
<keyword evidence="10 15" id="KW-0695">RNA-directed DNA polymerase</keyword>
<evidence type="ECO:0000256" key="10">
    <source>
        <dbReference type="ARBA" id="ARBA00022918"/>
    </source>
</evidence>
<evidence type="ECO:0000256" key="9">
    <source>
        <dbReference type="ARBA" id="ARBA00022895"/>
    </source>
</evidence>
<evidence type="ECO:0000256" key="2">
    <source>
        <dbReference type="ARBA" id="ARBA00012493"/>
    </source>
</evidence>
<evidence type="ECO:0000256" key="6">
    <source>
        <dbReference type="ARBA" id="ARBA00022695"/>
    </source>
</evidence>
<name>W5M709_LEPOC</name>
<dbReference type="GO" id="GO:0000333">
    <property type="term" value="C:telomerase catalytic core complex"/>
    <property type="evidence" value="ECO:0000318"/>
    <property type="project" value="GO_Central"/>
</dbReference>
<evidence type="ECO:0000256" key="13">
    <source>
        <dbReference type="ARBA" id="ARBA00032044"/>
    </source>
</evidence>
<dbReference type="PRINTS" id="PR01365">
    <property type="entry name" value="TELOMERASERT"/>
</dbReference>
<evidence type="ECO:0000256" key="3">
    <source>
        <dbReference type="ARBA" id="ARBA00016182"/>
    </source>
</evidence>
<keyword evidence="6 15" id="KW-0548">Nucleotidyltransferase</keyword>
<sequence>MSRENIKLFDPVLRILRSVYSSVLTLEEYIAGIRFKEDNRQPLVLSTDSAKYKKFITSIIVCTSADSKSLAQPTSYEQLCTLKELVSIILKKIMQKKKRNVLAHGLKGVGENCASVFSQQSNHCTSAISSGPLWDLLLQRIGTAVMMHLLESCALFTTVAPSCLYQVAGIPVYDHFITGDNYSSFKCVRLRSLHNRFNVLLQLAKSKVNFYRNRRKSQKRMRKHQKKRGAPGPRQNISKTDSEGPPTKKAKKEPGCNTIEERKQKAKKAPVSAVFFKAQSMLYSSFKSSVLSKQPKVQSRADPVKQINSNAEDLVKDIFLCRKGFDGRKKIPKRFKSMLGTFSQLLKNHRKCPFHLFLERTCSEEPTGQNTVAKATGSLDSKEPSDFQGLLSKETKPTQVYMFIRECLKYIIPFQLWGSQHNFNRFLINVKKLISMGKFDRLSLQEVLWKMRVQDCDWLKLNKSASCPATEHRYREKILASFLTWVLGTLVIVLVRTSFYVTESSWQKNMLMFFKKKIWRRLWDMAISKHLSQGEFVSLRSEEFAKATVATVRFIPKRNGMRPIVKMGAVVEQKPYSSQLRNLYDILCVNVTKRPHLLGSSVFGLQDIYRVWGDFAVKNKAQNLPALPKYFVKVDIAGAFDSLPHEKLLEVVSSVLKPVMDQEYCIRRYAQIWADSNEGLKKNFRRHATMLGDLLPNMRSFTAVQQKKSNLRNAILVEQGLSMNVFGHEMLTFFQEMLANVVLRIGNKTYRQCCGIPQGSIVSTLLCSLCYGDMENRILGDLKENGCLLRLVDDFLLITPHLSKAQMFLRILAAGIPEYGCVINPQKIVANFPIDNILNCSGALQLPLECLFPWCGLLLDTHSLDIFCDYGSYAGVSIRYSLTLGSTSQPGQHMRKKLLSVLKLKCHAIFLDLKINSQQAVYLNIYKILLLQAYRFHACVINLPFGQKVHNNPTFFLTVISEMAAYSYSIIRQRNKETQFGMKNASGLLPFEAVQLLCYSAFLVKLSTHRCTYKCLLGNLKTCKRRLERKLPMDTLCLIRHVTDPPLPQDFTAMTS</sequence>
<keyword evidence="7 15" id="KW-0479">Metal-binding</keyword>
<dbReference type="InterPro" id="IPR021891">
    <property type="entry name" value="Telomerase_RBD"/>
</dbReference>
<dbReference type="PROSITE" id="PS50878">
    <property type="entry name" value="RT_POL"/>
    <property type="match status" value="1"/>
</dbReference>
<dbReference type="GO" id="GO:0046872">
    <property type="term" value="F:metal ion binding"/>
    <property type="evidence" value="ECO:0007669"/>
    <property type="project" value="UniProtKB-KW"/>
</dbReference>
<keyword evidence="19" id="KW-1185">Reference proteome</keyword>
<dbReference type="SUPFAM" id="SSF56672">
    <property type="entry name" value="DNA/RNA polymerases"/>
    <property type="match status" value="1"/>
</dbReference>
<evidence type="ECO:0000256" key="8">
    <source>
        <dbReference type="ARBA" id="ARBA00022842"/>
    </source>
</evidence>
<feature type="compositionally biased region" description="Basic residues" evidence="16">
    <location>
        <begin position="212"/>
        <end position="229"/>
    </location>
</feature>
<organism evidence="18 19">
    <name type="scientific">Lepisosteus oculatus</name>
    <name type="common">Spotted gar</name>
    <dbReference type="NCBI Taxonomy" id="7918"/>
    <lineage>
        <taxon>Eukaryota</taxon>
        <taxon>Metazoa</taxon>
        <taxon>Chordata</taxon>
        <taxon>Craniata</taxon>
        <taxon>Vertebrata</taxon>
        <taxon>Euteleostomi</taxon>
        <taxon>Actinopterygii</taxon>
        <taxon>Neopterygii</taxon>
        <taxon>Holostei</taxon>
        <taxon>Semionotiformes</taxon>
        <taxon>Lepisosteidae</taxon>
        <taxon>Lepisosteus</taxon>
    </lineage>
</organism>
<dbReference type="GO" id="GO:0000781">
    <property type="term" value="C:chromosome, telomeric region"/>
    <property type="evidence" value="ECO:0007669"/>
    <property type="project" value="UniProtKB-SubCell"/>
</dbReference>
<dbReference type="Gene3D" id="1.10.357.90">
    <property type="match status" value="1"/>
</dbReference>
<evidence type="ECO:0000256" key="16">
    <source>
        <dbReference type="SAM" id="MobiDB-lite"/>
    </source>
</evidence>
<comment type="similarity">
    <text evidence="1 15">Belongs to the reverse transcriptase family. Telomerase subfamily.</text>
</comment>
<dbReference type="GO" id="GO:0070034">
    <property type="term" value="F:telomerase RNA binding"/>
    <property type="evidence" value="ECO:0000318"/>
    <property type="project" value="GO_Central"/>
</dbReference>
<keyword evidence="4 15" id="KW-0158">Chromosome</keyword>
<keyword evidence="5 15" id="KW-0808">Transferase</keyword>
<dbReference type="GO" id="GO:0007004">
    <property type="term" value="P:telomere maintenance via telomerase"/>
    <property type="evidence" value="ECO:0000318"/>
    <property type="project" value="GO_Central"/>
</dbReference>
<dbReference type="HOGENOM" id="CLU_001996_2_0_1"/>
<dbReference type="Ensembl" id="ENSLOCT00000004175.1">
    <property type="protein sequence ID" value="ENSLOCP00000004167.1"/>
    <property type="gene ID" value="ENSLOCG00000003516.1"/>
</dbReference>
<dbReference type="PANTHER" id="PTHR12066">
    <property type="entry name" value="TELOMERASE REVERSE TRANSCRIPTASE"/>
    <property type="match status" value="1"/>
</dbReference>
<keyword evidence="9 15" id="KW-0779">Telomere</keyword>
<dbReference type="InterPro" id="IPR000477">
    <property type="entry name" value="RT_dom"/>
</dbReference>
<comment type="catalytic activity">
    <reaction evidence="14 15">
        <text>DNA(n) + a 2'-deoxyribonucleoside 5'-triphosphate = DNA(n+1) + diphosphate</text>
        <dbReference type="Rhea" id="RHEA:22508"/>
        <dbReference type="Rhea" id="RHEA-COMP:17339"/>
        <dbReference type="Rhea" id="RHEA-COMP:17340"/>
        <dbReference type="ChEBI" id="CHEBI:33019"/>
        <dbReference type="ChEBI" id="CHEBI:61560"/>
        <dbReference type="ChEBI" id="CHEBI:173112"/>
        <dbReference type="EC" id="2.7.7.49"/>
    </reaction>
</comment>
<proteinExistence type="inferred from homology"/>
<evidence type="ECO:0000256" key="4">
    <source>
        <dbReference type="ARBA" id="ARBA00022454"/>
    </source>
</evidence>
<comment type="function">
    <text evidence="15">Telomerase is a ribonucleoprotein enzyme essential for the replication of chromosome termini in most eukaryotes. It elongates telomeres. It is a reverse transcriptase that adds simple sequence repeats to chromosome ends by copying a template sequence within the RNA component of the enzyme.</text>
</comment>
<reference evidence="19" key="1">
    <citation type="submission" date="2011-12" db="EMBL/GenBank/DDBJ databases">
        <title>The Draft Genome of Lepisosteus oculatus.</title>
        <authorList>
            <consortium name="The Broad Institute Genome Assembly &amp; Analysis Group"/>
            <consortium name="Computational R&amp;D Group"/>
            <consortium name="and Sequencing Platform"/>
            <person name="Di Palma F."/>
            <person name="Alfoldi J."/>
            <person name="Johnson J."/>
            <person name="Berlin A."/>
            <person name="Gnerre S."/>
            <person name="Jaffe D."/>
            <person name="MacCallum I."/>
            <person name="Young S."/>
            <person name="Walker B.J."/>
            <person name="Lander E.S."/>
            <person name="Lindblad-Toh K."/>
        </authorList>
    </citation>
    <scope>NUCLEOTIDE SEQUENCE [LARGE SCALE GENOMIC DNA]</scope>
</reference>
<accession>W5M709</accession>
<dbReference type="InterPro" id="IPR003545">
    <property type="entry name" value="Telomerase_RT"/>
</dbReference>
<dbReference type="CDD" id="cd01648">
    <property type="entry name" value="TERT"/>
    <property type="match status" value="1"/>
</dbReference>
<dbReference type="GO" id="GO:0042162">
    <property type="term" value="F:telomeric DNA binding"/>
    <property type="evidence" value="ECO:0000318"/>
    <property type="project" value="GO_Central"/>
</dbReference>
<reference evidence="18" key="2">
    <citation type="submission" date="2025-08" db="UniProtKB">
        <authorList>
            <consortium name="Ensembl"/>
        </authorList>
    </citation>
    <scope>IDENTIFICATION</scope>
</reference>
<dbReference type="AlphaFoldDB" id="W5M709"/>
<evidence type="ECO:0000256" key="15">
    <source>
        <dbReference type="RuleBase" id="RU365061"/>
    </source>
</evidence>
<dbReference type="OMA" id="SYKAVQW"/>
<evidence type="ECO:0000256" key="14">
    <source>
        <dbReference type="ARBA" id="ARBA00048173"/>
    </source>
</evidence>
<dbReference type="Gene3D" id="1.10.132.70">
    <property type="match status" value="1"/>
</dbReference>
<dbReference type="InParanoid" id="W5M709"/>
<dbReference type="STRING" id="7918.ENSLOCP00000004167"/>
<evidence type="ECO:0000256" key="12">
    <source>
        <dbReference type="ARBA" id="ARBA00023274"/>
    </source>
</evidence>
<keyword evidence="8 15" id="KW-0460">Magnesium</keyword>